<organism evidence="4 5">
    <name type="scientific">Collinsella acetigenes</name>
    <dbReference type="NCBI Taxonomy" id="2713419"/>
    <lineage>
        <taxon>Bacteria</taxon>
        <taxon>Bacillati</taxon>
        <taxon>Actinomycetota</taxon>
        <taxon>Coriobacteriia</taxon>
        <taxon>Coriobacteriales</taxon>
        <taxon>Coriobacteriaceae</taxon>
        <taxon>Collinsella</taxon>
    </lineage>
</organism>
<reference evidence="4 5" key="1">
    <citation type="submission" date="2020-04" db="EMBL/GenBank/DDBJ databases">
        <title>Collinsella sp. KGMB02528 nov., an anaerobic actinobacterium isolated from human feces.</title>
        <authorList>
            <person name="Han K.-I."/>
            <person name="Eom M.K."/>
            <person name="Kim J.-S."/>
            <person name="Lee K.C."/>
            <person name="Suh M.K."/>
            <person name="Park S.-H."/>
            <person name="Lee J.H."/>
            <person name="Kang S.W."/>
            <person name="Park J.-E."/>
            <person name="Oh B.S."/>
            <person name="Yu S.Y."/>
            <person name="Choi S.-H."/>
            <person name="Lee D.H."/>
            <person name="Yoon H."/>
            <person name="Kim B.-Y."/>
            <person name="Lee J.H."/>
            <person name="Lee J.-S."/>
        </authorList>
    </citation>
    <scope>NUCLEOTIDE SEQUENCE [LARGE SCALE GENOMIC DNA]</scope>
    <source>
        <strain evidence="4 5">KGMB02528</strain>
    </source>
</reference>
<dbReference type="PANTHER" id="PTHR11178:SF1">
    <property type="entry name" value="NFU1 IRON-SULFUR CLUSTER SCAFFOLD HOMOLOG, MITOCHONDRIAL"/>
    <property type="match status" value="1"/>
</dbReference>
<dbReference type="Proteomes" id="UP000546970">
    <property type="component" value="Unassembled WGS sequence"/>
</dbReference>
<dbReference type="GO" id="GO:0051536">
    <property type="term" value="F:iron-sulfur cluster binding"/>
    <property type="evidence" value="ECO:0007669"/>
    <property type="project" value="InterPro"/>
</dbReference>
<accession>A0A7X9UD01</accession>
<dbReference type="GO" id="GO:0016226">
    <property type="term" value="P:iron-sulfur cluster assembly"/>
    <property type="evidence" value="ECO:0007669"/>
    <property type="project" value="InterPro"/>
</dbReference>
<dbReference type="Gene3D" id="3.30.300.130">
    <property type="entry name" value="Fe-S cluster assembly (FSCA)"/>
    <property type="match status" value="1"/>
</dbReference>
<dbReference type="PANTHER" id="PTHR11178">
    <property type="entry name" value="IRON-SULFUR CLUSTER SCAFFOLD PROTEIN NFU-RELATED"/>
    <property type="match status" value="1"/>
</dbReference>
<evidence type="ECO:0000256" key="1">
    <source>
        <dbReference type="ARBA" id="ARBA00006420"/>
    </source>
</evidence>
<feature type="domain" description="NIF system FeS cluster assembly NifU C-terminal" evidence="3">
    <location>
        <begin position="9"/>
        <end position="74"/>
    </location>
</feature>
<comment type="function">
    <text evidence="2">May be involved in the formation or repair of [Fe-S] clusters present in iron-sulfur proteins.</text>
</comment>
<dbReference type="SUPFAM" id="SSF117916">
    <property type="entry name" value="Fe-S cluster assembly (FSCA) domain-like"/>
    <property type="match status" value="1"/>
</dbReference>
<dbReference type="GO" id="GO:0005506">
    <property type="term" value="F:iron ion binding"/>
    <property type="evidence" value="ECO:0007669"/>
    <property type="project" value="InterPro"/>
</dbReference>
<protein>
    <submittedName>
        <fullName evidence="4">NifU family protein</fullName>
    </submittedName>
</protein>
<dbReference type="RefSeq" id="WP_169277795.1">
    <property type="nucleotide sequence ID" value="NZ_JABBCP010000007.1"/>
</dbReference>
<gene>
    <name evidence="4" type="ORF">HF320_07740</name>
</gene>
<sequence>MAVDEEYLKKVLDEIRPNLQADGGDLEYVGVDEEGVVSLELQGACAGCPMSQLTLSMGIERVLKEHVPGVTRVVATNLPGEAADMLDEYEPF</sequence>
<name>A0A7X9UD01_9ACTN</name>
<evidence type="ECO:0000313" key="4">
    <source>
        <dbReference type="EMBL" id="NMF56216.1"/>
    </source>
</evidence>
<proteinExistence type="inferred from homology"/>
<dbReference type="InterPro" id="IPR001075">
    <property type="entry name" value="NIF_FeS_clus_asmbl_NifU_C"/>
</dbReference>
<comment type="caution">
    <text evidence="4">The sequence shown here is derived from an EMBL/GenBank/DDBJ whole genome shotgun (WGS) entry which is preliminary data.</text>
</comment>
<dbReference type="EMBL" id="JABBCP010000007">
    <property type="protein sequence ID" value="NMF56216.1"/>
    <property type="molecule type" value="Genomic_DNA"/>
</dbReference>
<dbReference type="InterPro" id="IPR034904">
    <property type="entry name" value="FSCA_dom_sf"/>
</dbReference>
<keyword evidence="5" id="KW-1185">Reference proteome</keyword>
<evidence type="ECO:0000313" key="5">
    <source>
        <dbReference type="Proteomes" id="UP000546970"/>
    </source>
</evidence>
<dbReference type="Pfam" id="PF01106">
    <property type="entry name" value="NifU"/>
    <property type="match status" value="1"/>
</dbReference>
<dbReference type="AlphaFoldDB" id="A0A7X9UD01"/>
<evidence type="ECO:0000256" key="2">
    <source>
        <dbReference type="ARBA" id="ARBA00049958"/>
    </source>
</evidence>
<comment type="similarity">
    <text evidence="1">Belongs to the NifU family.</text>
</comment>
<evidence type="ECO:0000259" key="3">
    <source>
        <dbReference type="Pfam" id="PF01106"/>
    </source>
</evidence>